<name>A0A7S4EBK1_9STRA</name>
<protein>
    <submittedName>
        <fullName evidence="2">Uncharacterized protein</fullName>
    </submittedName>
</protein>
<reference evidence="2" key="1">
    <citation type="submission" date="2021-01" db="EMBL/GenBank/DDBJ databases">
        <authorList>
            <person name="Corre E."/>
            <person name="Pelletier E."/>
            <person name="Niang G."/>
            <person name="Scheremetjew M."/>
            <person name="Finn R."/>
            <person name="Kale V."/>
            <person name="Holt S."/>
            <person name="Cochrane G."/>
            <person name="Meng A."/>
            <person name="Brown T."/>
            <person name="Cohen L."/>
        </authorList>
    </citation>
    <scope>NUCLEOTIDE SEQUENCE</scope>
    <source>
        <strain evidence="2">CCMP1756</strain>
    </source>
</reference>
<dbReference type="EMBL" id="CAKKNE010000002">
    <property type="protein sequence ID" value="CAH0369655.1"/>
    <property type="molecule type" value="Genomic_DNA"/>
</dbReference>
<evidence type="ECO:0000313" key="4">
    <source>
        <dbReference type="Proteomes" id="UP000789595"/>
    </source>
</evidence>
<gene>
    <name evidence="2" type="ORF">PCAL00307_LOCUS17247</name>
    <name evidence="3" type="ORF">PECAL_2P27850</name>
</gene>
<accession>A0A7S4EBK1</accession>
<feature type="region of interest" description="Disordered" evidence="1">
    <location>
        <begin position="1"/>
        <end position="120"/>
    </location>
</feature>
<organism evidence="2">
    <name type="scientific">Pelagomonas calceolata</name>
    <dbReference type="NCBI Taxonomy" id="35677"/>
    <lineage>
        <taxon>Eukaryota</taxon>
        <taxon>Sar</taxon>
        <taxon>Stramenopiles</taxon>
        <taxon>Ochrophyta</taxon>
        <taxon>Pelagophyceae</taxon>
        <taxon>Pelagomonadales</taxon>
        <taxon>Pelagomonadaceae</taxon>
        <taxon>Pelagomonas</taxon>
    </lineage>
</organism>
<dbReference type="Gene3D" id="2.30.30.140">
    <property type="match status" value="1"/>
</dbReference>
<dbReference type="AlphaFoldDB" id="A0A7S4EBK1"/>
<feature type="compositionally biased region" description="Low complexity" evidence="1">
    <location>
        <begin position="73"/>
        <end position="84"/>
    </location>
</feature>
<reference evidence="3" key="2">
    <citation type="submission" date="2021-11" db="EMBL/GenBank/DDBJ databases">
        <authorList>
            <consortium name="Genoscope - CEA"/>
            <person name="William W."/>
        </authorList>
    </citation>
    <scope>NUCLEOTIDE SEQUENCE</scope>
</reference>
<evidence type="ECO:0000313" key="3">
    <source>
        <dbReference type="EMBL" id="CAH0369655.1"/>
    </source>
</evidence>
<keyword evidence="4" id="KW-1185">Reference proteome</keyword>
<feature type="compositionally biased region" description="Polar residues" evidence="1">
    <location>
        <begin position="320"/>
        <end position="333"/>
    </location>
</feature>
<dbReference type="InterPro" id="IPR016177">
    <property type="entry name" value="DNA-bd_dom_sf"/>
</dbReference>
<proteinExistence type="predicted"/>
<dbReference type="SUPFAM" id="SSF54171">
    <property type="entry name" value="DNA-binding domain"/>
    <property type="match status" value="1"/>
</dbReference>
<dbReference type="PANTHER" id="PTHR48125:SF12">
    <property type="entry name" value="AT HOOK TRANSCRIPTION FACTOR FAMILY-RELATED"/>
    <property type="match status" value="1"/>
</dbReference>
<sequence length="751" mass="81848">MASLRLAIAASLKEQQAPTAITAAPEPERPQSKAAKGKALPGKAAKSSPPPQRKRGKEATTPVAPPPKRSKPKTSAAPKAAKAEPAPPRTDKEAPKPAAPRKRSPPAAAPAPRKRDKKLAVAVGDNVDALWPADGEYYPAKVRAVNADGTIALDYADGDRRNDATTSELRCKRQATAEADPDFAPAALSTADAPATRSTITDKKALEERMAADGWTKEEKARESSSHVDKYWIDPKDGKKCRSIVEVARKAYPELLEEAPQRPKKEAETGPLACRKGCGRCFGNGGARGSHELHCDGTPKPPRRRRPVAVAKRDKLPSRRATNTDALKASSTEDALPLPPPPPRERAKNHDVDLGAFGWTPPSEPPSFERTYSLLKAVEVPRTHSRENITLPEDEATGVRSACVGLVGARSHGVVASQFARSRPSLTRELVRFGRHFLPSSFKFTSIQLNHNFASALHVDDYNSGPSYIVGLGGYEGGELWTLEHGPLNCKHSFCHYDGTEPHATLPFTGERYTLVFFTHQTHPRLGDADRAYLESLGFPLPKPTELLRRRQKKGFAHGTSFEAPKRVKTAAGQAALDAHRAGASVDAARARGDAVFEAWRKEDAREATPEQRAIQGRVFIDDGTRWRVRDEKKRGVYYDLELKQLCVEYYDFDAYGMNDPGSGDDVVEFTPYDELLGFADWVDAPESLSGSALEAAKAEAARRLDAKRAFEAADDAMDYYAEKDAKEAAAAAKAAAEAPFQPVLVQFDQR</sequence>
<feature type="compositionally biased region" description="Low complexity" evidence="1">
    <location>
        <begin position="184"/>
        <end position="196"/>
    </location>
</feature>
<evidence type="ECO:0000313" key="2">
    <source>
        <dbReference type="EMBL" id="CAE0701811.1"/>
    </source>
</evidence>
<feature type="region of interest" description="Disordered" evidence="1">
    <location>
        <begin position="175"/>
        <end position="198"/>
    </location>
</feature>
<feature type="region of interest" description="Disordered" evidence="1">
    <location>
        <begin position="211"/>
        <end position="232"/>
    </location>
</feature>
<dbReference type="Proteomes" id="UP000789595">
    <property type="component" value="Unassembled WGS sequence"/>
</dbReference>
<dbReference type="PANTHER" id="PTHR48125">
    <property type="entry name" value="LP07818P1"/>
    <property type="match status" value="1"/>
</dbReference>
<dbReference type="OrthoDB" id="47604at2759"/>
<feature type="region of interest" description="Disordered" evidence="1">
    <location>
        <begin position="288"/>
        <end position="349"/>
    </location>
</feature>
<dbReference type="EMBL" id="HBIW01020072">
    <property type="protein sequence ID" value="CAE0701811.1"/>
    <property type="molecule type" value="Transcribed_RNA"/>
</dbReference>
<evidence type="ECO:0000256" key="1">
    <source>
        <dbReference type="SAM" id="MobiDB-lite"/>
    </source>
</evidence>
<dbReference type="GO" id="GO:0003677">
    <property type="term" value="F:DNA binding"/>
    <property type="evidence" value="ECO:0007669"/>
    <property type="project" value="InterPro"/>
</dbReference>
<dbReference type="Gene3D" id="3.30.890.10">
    <property type="entry name" value="Methyl-cpg-binding Protein 2, Chain A"/>
    <property type="match status" value="1"/>
</dbReference>
<dbReference type="CDD" id="cd04508">
    <property type="entry name" value="Tudor_SF"/>
    <property type="match status" value="1"/>
</dbReference>
<feature type="compositionally biased region" description="Low complexity" evidence="1">
    <location>
        <begin position="32"/>
        <end position="47"/>
    </location>
</feature>